<evidence type="ECO:0000313" key="5">
    <source>
        <dbReference type="Proteomes" id="UP001497453"/>
    </source>
</evidence>
<feature type="transmembrane region" description="Helical" evidence="2">
    <location>
        <begin position="299"/>
        <end position="324"/>
    </location>
</feature>
<keyword evidence="2" id="KW-0812">Transmembrane</keyword>
<dbReference type="EMBL" id="OZ037944">
    <property type="protein sequence ID" value="CAL1694493.1"/>
    <property type="molecule type" value="Genomic_DNA"/>
</dbReference>
<feature type="transmembrane region" description="Helical" evidence="2">
    <location>
        <begin position="267"/>
        <end position="287"/>
    </location>
</feature>
<evidence type="ECO:0000259" key="3">
    <source>
        <dbReference type="Pfam" id="PF20153"/>
    </source>
</evidence>
<evidence type="ECO:0000313" key="4">
    <source>
        <dbReference type="EMBL" id="CAL1694493.1"/>
    </source>
</evidence>
<feature type="transmembrane region" description="Helical" evidence="2">
    <location>
        <begin position="214"/>
        <end position="233"/>
    </location>
</feature>
<keyword evidence="5" id="KW-1185">Reference proteome</keyword>
<dbReference type="InterPro" id="IPR045338">
    <property type="entry name" value="DUF6535"/>
</dbReference>
<evidence type="ECO:0000256" key="2">
    <source>
        <dbReference type="SAM" id="Phobius"/>
    </source>
</evidence>
<feature type="region of interest" description="Disordered" evidence="1">
    <location>
        <begin position="726"/>
        <end position="746"/>
    </location>
</feature>
<feature type="transmembrane region" description="Helical" evidence="2">
    <location>
        <begin position="139"/>
        <end position="156"/>
    </location>
</feature>
<name>A0ABP1CII0_9APHY</name>
<protein>
    <recommendedName>
        <fullName evidence="3">DUF6535 domain-containing protein</fullName>
    </recommendedName>
</protein>
<feature type="compositionally biased region" description="Basic and acidic residues" evidence="1">
    <location>
        <begin position="737"/>
        <end position="746"/>
    </location>
</feature>
<keyword evidence="2" id="KW-0472">Membrane</keyword>
<dbReference type="Pfam" id="PF20153">
    <property type="entry name" value="DUF6535"/>
    <property type="match status" value="1"/>
</dbReference>
<reference evidence="5" key="1">
    <citation type="submission" date="2024-04" db="EMBL/GenBank/DDBJ databases">
        <authorList>
            <person name="Shaw F."/>
            <person name="Minotto A."/>
        </authorList>
    </citation>
    <scope>NUCLEOTIDE SEQUENCE [LARGE SCALE GENOMIC DNA]</scope>
</reference>
<accession>A0ABP1CII0</accession>
<organism evidence="4 5">
    <name type="scientific">Somion occarium</name>
    <dbReference type="NCBI Taxonomy" id="3059160"/>
    <lineage>
        <taxon>Eukaryota</taxon>
        <taxon>Fungi</taxon>
        <taxon>Dikarya</taxon>
        <taxon>Basidiomycota</taxon>
        <taxon>Agaricomycotina</taxon>
        <taxon>Agaricomycetes</taxon>
        <taxon>Polyporales</taxon>
        <taxon>Cerrenaceae</taxon>
        <taxon>Somion</taxon>
    </lineage>
</organism>
<feature type="region of interest" description="Disordered" evidence="1">
    <location>
        <begin position="1"/>
        <end position="77"/>
    </location>
</feature>
<feature type="transmembrane region" description="Helical" evidence="2">
    <location>
        <begin position="345"/>
        <end position="362"/>
    </location>
</feature>
<keyword evidence="2" id="KW-1133">Transmembrane helix</keyword>
<feature type="domain" description="DUF6535" evidence="3">
    <location>
        <begin position="115"/>
        <end position="293"/>
    </location>
</feature>
<sequence>MSSHGHVVPEELGSPASTGSSPDRTLIRPKNMGKRRRLSRNFGGSAERLQETFMENLKRGSPSPPLTNGPDYSPDGKDLLSRRLTLQHQDLDPDMIDRRGAPAVPETCPNSREGWSKVSKVLHDYDDNKIKVVKEDIDTLLVFAGLFSAVLTAFVIESYQKLQEDSSDVSARLLLQISQQLASFAVTSSFINSTTVVYPQPMFQASASMVRINAFWFSSLTCSLVTASLGILVKQWLHEYMSDDSLSPRAHIRIRQFRYEGLVRWRVFELAAMLPLLVQLALVLFFVGLSEFLRILNPVIGWTVTALILFWAAIFVTTAFASVFSSQCPYKSRILKGMLQRIRPTLFVALNCILYGPIRIFQPLRFVLRTLHLPRNSLGKNISSSGRCVRLTLATFATCISKWYGASVVYHVDVSPPPEEKEVRGDTAFDMPCLASADALFLDDGFLEPVRECLMSVELTDALPCIRQIVSYRCDLSLETLEDLPLHWSTMGQMTRAGTLCLQRTVVDLINKEVDRILSFHGEFKASEWSAEIAEAVFFVVAADFLFMEQENVREVFGRLLGLDVITARGVIDALCKHPSYNPSPQVPCTDFLPNILAVTHYLLDRNLVEESPDSDAEADGESVFSAHPLPPDESLDPVKLCMIIFSFIDQVPVSDILSNAESFMSLQSKFAAVIHNYLQAGRAVIWAPRTPTWSMNILRYLQHHIPEYIVEDLLDALDAAAGKRDSWHSDSSNSSTHDETSVPAV</sequence>
<gene>
    <name evidence="4" type="ORF">GFSPODELE1_LOCUS333</name>
</gene>
<proteinExistence type="predicted"/>
<evidence type="ECO:0000256" key="1">
    <source>
        <dbReference type="SAM" id="MobiDB-lite"/>
    </source>
</evidence>
<dbReference type="Proteomes" id="UP001497453">
    <property type="component" value="Chromosome 1"/>
</dbReference>